<dbReference type="Proteomes" id="UP000095285">
    <property type="component" value="Unassembled WGS sequence"/>
</dbReference>
<evidence type="ECO:0000313" key="3">
    <source>
        <dbReference type="WBParaSite" id="EN70_7735"/>
    </source>
</evidence>
<name>A0A1I7VYQ5_LOALO</name>
<keyword evidence="2" id="KW-1185">Reference proteome</keyword>
<keyword evidence="1" id="KW-0812">Transmembrane</keyword>
<sequence>MDWLKCINGGMYGDNAGEAMGQMMMICVLVWFIVIYNTVRMGRRKRDGGRGGLE</sequence>
<accession>A0A1I7VYQ5</accession>
<dbReference type="WBParaSite" id="EN70_7735">
    <property type="protein sequence ID" value="EN70_7735"/>
    <property type="gene ID" value="EN70_7735"/>
</dbReference>
<evidence type="ECO:0000313" key="2">
    <source>
        <dbReference type="Proteomes" id="UP000095285"/>
    </source>
</evidence>
<feature type="transmembrane region" description="Helical" evidence="1">
    <location>
        <begin position="20"/>
        <end position="39"/>
    </location>
</feature>
<organism evidence="2 3">
    <name type="scientific">Loa loa</name>
    <name type="common">Eye worm</name>
    <name type="synonym">Filaria loa</name>
    <dbReference type="NCBI Taxonomy" id="7209"/>
    <lineage>
        <taxon>Eukaryota</taxon>
        <taxon>Metazoa</taxon>
        <taxon>Ecdysozoa</taxon>
        <taxon>Nematoda</taxon>
        <taxon>Chromadorea</taxon>
        <taxon>Rhabditida</taxon>
        <taxon>Spirurina</taxon>
        <taxon>Spiruromorpha</taxon>
        <taxon>Filarioidea</taxon>
        <taxon>Onchocercidae</taxon>
        <taxon>Loa</taxon>
    </lineage>
</organism>
<reference evidence="3" key="2">
    <citation type="submission" date="2016-11" db="UniProtKB">
        <authorList>
            <consortium name="WormBaseParasite"/>
        </authorList>
    </citation>
    <scope>IDENTIFICATION</scope>
</reference>
<keyword evidence="1" id="KW-1133">Transmembrane helix</keyword>
<evidence type="ECO:0000256" key="1">
    <source>
        <dbReference type="SAM" id="Phobius"/>
    </source>
</evidence>
<dbReference type="AlphaFoldDB" id="A0A1I7VYQ5"/>
<protein>
    <submittedName>
        <fullName evidence="3">TMhelix containing protein</fullName>
    </submittedName>
</protein>
<reference evidence="2" key="1">
    <citation type="submission" date="2012-04" db="EMBL/GenBank/DDBJ databases">
        <title>The Genome Sequence of Loa loa.</title>
        <authorList>
            <consortium name="The Broad Institute Genome Sequencing Platform"/>
            <consortium name="Broad Institute Genome Sequencing Center for Infectious Disease"/>
            <person name="Nutman T.B."/>
            <person name="Fink D.L."/>
            <person name="Russ C."/>
            <person name="Young S."/>
            <person name="Zeng Q."/>
            <person name="Gargeya S."/>
            <person name="Alvarado L."/>
            <person name="Berlin A."/>
            <person name="Chapman S.B."/>
            <person name="Chen Z."/>
            <person name="Freedman E."/>
            <person name="Gellesch M."/>
            <person name="Goldberg J."/>
            <person name="Griggs A."/>
            <person name="Gujja S."/>
            <person name="Heilman E.R."/>
            <person name="Heiman D."/>
            <person name="Howarth C."/>
            <person name="Mehta T."/>
            <person name="Neiman D."/>
            <person name="Pearson M."/>
            <person name="Roberts A."/>
            <person name="Saif S."/>
            <person name="Shea T."/>
            <person name="Shenoy N."/>
            <person name="Sisk P."/>
            <person name="Stolte C."/>
            <person name="Sykes S."/>
            <person name="White J."/>
            <person name="Yandava C."/>
            <person name="Haas B."/>
            <person name="Henn M.R."/>
            <person name="Nusbaum C."/>
            <person name="Birren B."/>
        </authorList>
    </citation>
    <scope>NUCLEOTIDE SEQUENCE [LARGE SCALE GENOMIC DNA]</scope>
</reference>
<proteinExistence type="predicted"/>
<keyword evidence="1" id="KW-0472">Membrane</keyword>